<protein>
    <submittedName>
        <fullName evidence="2">Uncharacterized protein</fullName>
    </submittedName>
</protein>
<evidence type="ECO:0000256" key="1">
    <source>
        <dbReference type="SAM" id="MobiDB-lite"/>
    </source>
</evidence>
<gene>
    <name evidence="2" type="ORF">BRAFLDRAFT_75752</name>
</gene>
<proteinExistence type="predicted"/>
<reference evidence="2" key="1">
    <citation type="journal article" date="2008" name="Nature">
        <title>The amphioxus genome and the evolution of the chordate karyotype.</title>
        <authorList>
            <consortium name="US DOE Joint Genome Institute (JGI-PGF)"/>
            <person name="Putnam N.H."/>
            <person name="Butts T."/>
            <person name="Ferrier D.E.K."/>
            <person name="Furlong R.F."/>
            <person name="Hellsten U."/>
            <person name="Kawashima T."/>
            <person name="Robinson-Rechavi M."/>
            <person name="Shoguchi E."/>
            <person name="Terry A."/>
            <person name="Yu J.-K."/>
            <person name="Benito-Gutierrez E.L."/>
            <person name="Dubchak I."/>
            <person name="Garcia-Fernandez J."/>
            <person name="Gibson-Brown J.J."/>
            <person name="Grigoriev I.V."/>
            <person name="Horton A.C."/>
            <person name="de Jong P.J."/>
            <person name="Jurka J."/>
            <person name="Kapitonov V.V."/>
            <person name="Kohara Y."/>
            <person name="Kuroki Y."/>
            <person name="Lindquist E."/>
            <person name="Lucas S."/>
            <person name="Osoegawa K."/>
            <person name="Pennacchio L.A."/>
            <person name="Salamov A.A."/>
            <person name="Satou Y."/>
            <person name="Sauka-Spengler T."/>
            <person name="Schmutz J."/>
            <person name="Shin-I T."/>
            <person name="Toyoda A."/>
            <person name="Bronner-Fraser M."/>
            <person name="Fujiyama A."/>
            <person name="Holland L.Z."/>
            <person name="Holland P.W.H."/>
            <person name="Satoh N."/>
            <person name="Rokhsar D.S."/>
        </authorList>
    </citation>
    <scope>NUCLEOTIDE SEQUENCE [LARGE SCALE GENOMIC DNA]</scope>
    <source>
        <strain evidence="2">S238N-H82</strain>
        <tissue evidence="2">Testes</tissue>
    </source>
</reference>
<dbReference type="InParanoid" id="C3ZC28"/>
<evidence type="ECO:0000313" key="2">
    <source>
        <dbReference type="EMBL" id="EEN49800.1"/>
    </source>
</evidence>
<sequence>MTPWSKPRYLCPCFSRYLGVAMLSALASALSHLGSARSRTPHLWTATERQAHTRYHVEKLTLITAHLAERYASHTSKNSTSNPNMADTYTPGCPEDDPEGHVHPQR</sequence>
<feature type="compositionally biased region" description="Polar residues" evidence="1">
    <location>
        <begin position="73"/>
        <end position="87"/>
    </location>
</feature>
<dbReference type="AlphaFoldDB" id="C3ZC28"/>
<feature type="region of interest" description="Disordered" evidence="1">
    <location>
        <begin position="73"/>
        <end position="106"/>
    </location>
</feature>
<name>C3ZC28_BRAFL</name>
<organism>
    <name type="scientific">Branchiostoma floridae</name>
    <name type="common">Florida lancelet</name>
    <name type="synonym">Amphioxus</name>
    <dbReference type="NCBI Taxonomy" id="7739"/>
    <lineage>
        <taxon>Eukaryota</taxon>
        <taxon>Metazoa</taxon>
        <taxon>Chordata</taxon>
        <taxon>Cephalochordata</taxon>
        <taxon>Leptocardii</taxon>
        <taxon>Amphioxiformes</taxon>
        <taxon>Branchiostomatidae</taxon>
        <taxon>Branchiostoma</taxon>
    </lineage>
</organism>
<accession>C3ZC28</accession>
<dbReference type="EMBL" id="GG666606">
    <property type="protein sequence ID" value="EEN49800.1"/>
    <property type="molecule type" value="Genomic_DNA"/>
</dbReference>